<dbReference type="AlphaFoldDB" id="A0A4Z2IWS7"/>
<dbReference type="Proteomes" id="UP000314294">
    <property type="component" value="Unassembled WGS sequence"/>
</dbReference>
<accession>A0A4Z2IWS7</accession>
<dbReference type="EMBL" id="SRLO01000039">
    <property type="protein sequence ID" value="TNN82420.1"/>
    <property type="molecule type" value="Genomic_DNA"/>
</dbReference>
<feature type="region of interest" description="Disordered" evidence="1">
    <location>
        <begin position="1"/>
        <end position="38"/>
    </location>
</feature>
<evidence type="ECO:0000313" key="3">
    <source>
        <dbReference type="Proteomes" id="UP000314294"/>
    </source>
</evidence>
<proteinExistence type="predicted"/>
<gene>
    <name evidence="2" type="ORF">EYF80_007255</name>
</gene>
<feature type="compositionally biased region" description="Polar residues" evidence="1">
    <location>
        <begin position="1"/>
        <end position="13"/>
    </location>
</feature>
<reference evidence="2 3" key="1">
    <citation type="submission" date="2019-03" db="EMBL/GenBank/DDBJ databases">
        <title>First draft genome of Liparis tanakae, snailfish: a comprehensive survey of snailfish specific genes.</title>
        <authorList>
            <person name="Kim W."/>
            <person name="Song I."/>
            <person name="Jeong J.-H."/>
            <person name="Kim D."/>
            <person name="Kim S."/>
            <person name="Ryu S."/>
            <person name="Song J.Y."/>
            <person name="Lee S.K."/>
        </authorList>
    </citation>
    <scope>NUCLEOTIDE SEQUENCE [LARGE SCALE GENOMIC DNA]</scope>
    <source>
        <tissue evidence="2">Muscle</tissue>
    </source>
</reference>
<protein>
    <submittedName>
        <fullName evidence="2">Uncharacterized protein</fullName>
    </submittedName>
</protein>
<name>A0A4Z2IWS7_9TELE</name>
<evidence type="ECO:0000313" key="2">
    <source>
        <dbReference type="EMBL" id="TNN82420.1"/>
    </source>
</evidence>
<sequence>MHSSNTCSWTNAERNPKETEQRSTGNSPSPPTRFCGSSFPSCEPAIHRLFEVRALQRCEVEVKAKDAQKGQSWDGFEWHEKRRKRGDVSNNGLTTSKRQRIGTAIVERSHKRSTVSHARREAKTSRSPGHVA</sequence>
<feature type="region of interest" description="Disordered" evidence="1">
    <location>
        <begin position="62"/>
        <end position="132"/>
    </location>
</feature>
<comment type="caution">
    <text evidence="2">The sequence shown here is derived from an EMBL/GenBank/DDBJ whole genome shotgun (WGS) entry which is preliminary data.</text>
</comment>
<evidence type="ECO:0000256" key="1">
    <source>
        <dbReference type="SAM" id="MobiDB-lite"/>
    </source>
</evidence>
<keyword evidence="3" id="KW-1185">Reference proteome</keyword>
<organism evidence="2 3">
    <name type="scientific">Liparis tanakae</name>
    <name type="common">Tanaka's snailfish</name>
    <dbReference type="NCBI Taxonomy" id="230148"/>
    <lineage>
        <taxon>Eukaryota</taxon>
        <taxon>Metazoa</taxon>
        <taxon>Chordata</taxon>
        <taxon>Craniata</taxon>
        <taxon>Vertebrata</taxon>
        <taxon>Euteleostomi</taxon>
        <taxon>Actinopterygii</taxon>
        <taxon>Neopterygii</taxon>
        <taxon>Teleostei</taxon>
        <taxon>Neoteleostei</taxon>
        <taxon>Acanthomorphata</taxon>
        <taxon>Eupercaria</taxon>
        <taxon>Perciformes</taxon>
        <taxon>Cottioidei</taxon>
        <taxon>Cottales</taxon>
        <taxon>Liparidae</taxon>
        <taxon>Liparis</taxon>
    </lineage>
</organism>